<dbReference type="EMBL" id="BGZK01001337">
    <property type="protein sequence ID" value="GBP77584.1"/>
    <property type="molecule type" value="Genomic_DNA"/>
</dbReference>
<dbReference type="OrthoDB" id="5917530at2759"/>
<feature type="transmembrane region" description="Helical" evidence="1">
    <location>
        <begin position="30"/>
        <end position="48"/>
    </location>
</feature>
<organism evidence="2 3">
    <name type="scientific">Eumeta variegata</name>
    <name type="common">Bagworm moth</name>
    <name type="synonym">Eumeta japonica</name>
    <dbReference type="NCBI Taxonomy" id="151549"/>
    <lineage>
        <taxon>Eukaryota</taxon>
        <taxon>Metazoa</taxon>
        <taxon>Ecdysozoa</taxon>
        <taxon>Arthropoda</taxon>
        <taxon>Hexapoda</taxon>
        <taxon>Insecta</taxon>
        <taxon>Pterygota</taxon>
        <taxon>Neoptera</taxon>
        <taxon>Endopterygota</taxon>
        <taxon>Lepidoptera</taxon>
        <taxon>Glossata</taxon>
        <taxon>Ditrysia</taxon>
        <taxon>Tineoidea</taxon>
        <taxon>Psychidae</taxon>
        <taxon>Oiketicinae</taxon>
        <taxon>Eumeta</taxon>
    </lineage>
</organism>
<keyword evidence="1" id="KW-0812">Transmembrane</keyword>
<protein>
    <submittedName>
        <fullName evidence="2">Uncharacterized protein</fullName>
    </submittedName>
</protein>
<dbReference type="Proteomes" id="UP000299102">
    <property type="component" value="Unassembled WGS sequence"/>
</dbReference>
<name>A0A4C1YRS7_EUMVA</name>
<dbReference type="AlphaFoldDB" id="A0A4C1YRS7"/>
<evidence type="ECO:0000313" key="2">
    <source>
        <dbReference type="EMBL" id="GBP77584.1"/>
    </source>
</evidence>
<evidence type="ECO:0000256" key="1">
    <source>
        <dbReference type="SAM" id="Phobius"/>
    </source>
</evidence>
<keyword evidence="3" id="KW-1185">Reference proteome</keyword>
<reference evidence="2 3" key="1">
    <citation type="journal article" date="2019" name="Commun. Biol.">
        <title>The bagworm genome reveals a unique fibroin gene that provides high tensile strength.</title>
        <authorList>
            <person name="Kono N."/>
            <person name="Nakamura H."/>
            <person name="Ohtoshi R."/>
            <person name="Tomita M."/>
            <person name="Numata K."/>
            <person name="Arakawa K."/>
        </authorList>
    </citation>
    <scope>NUCLEOTIDE SEQUENCE [LARGE SCALE GENOMIC DNA]</scope>
</reference>
<comment type="caution">
    <text evidence="2">The sequence shown here is derived from an EMBL/GenBank/DDBJ whole genome shotgun (WGS) entry which is preliminary data.</text>
</comment>
<keyword evidence="1" id="KW-1133">Transmembrane helix</keyword>
<proteinExistence type="predicted"/>
<accession>A0A4C1YRS7</accession>
<gene>
    <name evidence="2" type="ORF">EVAR_59327_1</name>
</gene>
<evidence type="ECO:0000313" key="3">
    <source>
        <dbReference type="Proteomes" id="UP000299102"/>
    </source>
</evidence>
<keyword evidence="1" id="KW-0472">Membrane</keyword>
<sequence>MMESDKMSTASSVGAERRPLLNALVIERRILFACTVFVGLSAFLWITAVCTHKWVHINSAKDDGRRGGLKGQVPQSEIERWWEGECTIAMGVLKSKKSVNSRGHDPTHWALRAAIFTDNRLKRFFKTLTLIFGTILPHTKLRFLSSESGMWEICRDLITFTGNNTETKQDTGTISIAARVLIYGRYRSAIYIVTRAAPGGASFVFKPSRVPGIPGVLSRAPAASCFHSLVRAINIGRFSLARLLFLLNSNKDGRPVRVAPQLGRRGNLL</sequence>